<dbReference type="PANTHER" id="PTHR46889">
    <property type="entry name" value="TRANSPOSASE INSF FOR INSERTION SEQUENCE IS3B-RELATED"/>
    <property type="match status" value="1"/>
</dbReference>
<evidence type="ECO:0000313" key="4">
    <source>
        <dbReference type="EMBL" id="QWK92932.1"/>
    </source>
</evidence>
<gene>
    <name evidence="3" type="ORF">KM031_13725</name>
    <name evidence="4" type="ORF">KM031_20310</name>
    <name evidence="5" type="ORF">KM031_22310</name>
</gene>
<evidence type="ECO:0000313" key="3">
    <source>
        <dbReference type="EMBL" id="QWK89880.1"/>
    </source>
</evidence>
<dbReference type="InterPro" id="IPR050900">
    <property type="entry name" value="Transposase_IS3/IS150/IS904"/>
</dbReference>
<evidence type="ECO:0000313" key="5">
    <source>
        <dbReference type="EMBL" id="QWK93175.1"/>
    </source>
</evidence>
<dbReference type="Pfam" id="PF00665">
    <property type="entry name" value="rve"/>
    <property type="match status" value="1"/>
</dbReference>
<keyword evidence="6" id="KW-1185">Reference proteome</keyword>
<feature type="compositionally biased region" description="Basic residues" evidence="1">
    <location>
        <begin position="16"/>
        <end position="30"/>
    </location>
</feature>
<dbReference type="InterPro" id="IPR012337">
    <property type="entry name" value="RNaseH-like_sf"/>
</dbReference>
<sequence length="340" mass="38418">MADPVRPWRADGRGGRSQRHRRIRGPHRSPRAQGGPAHDGAGSCQKNTADADRQQQREVLRDQRPRTCSIRRGCKAMNLPRSTYYYRPAAKAEGLTDAELTAIIEDIQDELPCYGYRRVTHELRRHGFVVNHKRIARVMREAGLGIKPRRRFVRTTDSRHDSPIFPNLYGNIIPDHPDRVWVADFTYIRVATGFCYLAVILDACSRKVVGYALSQRLDTPLALAALHSAVANRNPPEGCLHHTDRGCQYASQTYRDALQAAGLRGSMSSVGNPYHNAQAESFMKTLKVEEVYRAGYETFADVAARLPKFIEQVYNSKRLHSALGYRTPEEFETLFAQKAA</sequence>
<dbReference type="InterPro" id="IPR025948">
    <property type="entry name" value="HTH-like_dom"/>
</dbReference>
<dbReference type="Proteomes" id="UP000679352">
    <property type="component" value="Chromosome"/>
</dbReference>
<feature type="region of interest" description="Disordered" evidence="1">
    <location>
        <begin position="1"/>
        <end position="64"/>
    </location>
</feature>
<dbReference type="EMBL" id="CP076361">
    <property type="protein sequence ID" value="QWK89880.1"/>
    <property type="molecule type" value="Genomic_DNA"/>
</dbReference>
<dbReference type="EMBL" id="CP076364">
    <property type="protein sequence ID" value="QWK92932.1"/>
    <property type="molecule type" value="Genomic_DNA"/>
</dbReference>
<dbReference type="Pfam" id="PF13276">
    <property type="entry name" value="HTH_21"/>
    <property type="match status" value="1"/>
</dbReference>
<dbReference type="KEGG" id="gfu:KM031_22310"/>
<dbReference type="GO" id="GO:0015074">
    <property type="term" value="P:DNA integration"/>
    <property type="evidence" value="ECO:0007669"/>
    <property type="project" value="InterPro"/>
</dbReference>
<name>A0A975P562_9RHOB</name>
<evidence type="ECO:0000259" key="2">
    <source>
        <dbReference type="PROSITE" id="PS50994"/>
    </source>
</evidence>
<dbReference type="Gene3D" id="3.30.420.10">
    <property type="entry name" value="Ribonuclease H-like superfamily/Ribonuclease H"/>
    <property type="match status" value="1"/>
</dbReference>
<dbReference type="SUPFAM" id="SSF53098">
    <property type="entry name" value="Ribonuclease H-like"/>
    <property type="match status" value="1"/>
</dbReference>
<dbReference type="InterPro" id="IPR048020">
    <property type="entry name" value="Transpos_IS3"/>
</dbReference>
<dbReference type="Proteomes" id="UP000679352">
    <property type="component" value="Plasmid p3"/>
</dbReference>
<organism evidence="3 6">
    <name type="scientific">Gemmobacter fulvus</name>
    <dbReference type="NCBI Taxonomy" id="2840474"/>
    <lineage>
        <taxon>Bacteria</taxon>
        <taxon>Pseudomonadati</taxon>
        <taxon>Pseudomonadota</taxon>
        <taxon>Alphaproteobacteria</taxon>
        <taxon>Rhodobacterales</taxon>
        <taxon>Paracoccaceae</taxon>
        <taxon>Gemmobacter</taxon>
    </lineage>
</organism>
<dbReference type="InterPro" id="IPR001584">
    <property type="entry name" value="Integrase_cat-core"/>
</dbReference>
<dbReference type="AlphaFoldDB" id="A0A975P562"/>
<dbReference type="KEGG" id="gfu:KM031_13725"/>
<proteinExistence type="predicted"/>
<protein>
    <submittedName>
        <fullName evidence="3">IS3 family transposase</fullName>
    </submittedName>
</protein>
<dbReference type="KEGG" id="gfu:KM031_20310"/>
<evidence type="ECO:0000256" key="1">
    <source>
        <dbReference type="SAM" id="MobiDB-lite"/>
    </source>
</evidence>
<reference evidence="3" key="1">
    <citation type="submission" date="2021-06" db="EMBL/GenBank/DDBJ databases">
        <title>Direct submission.</title>
        <authorList>
            <person name="Lee C.-S."/>
            <person name="Jin L."/>
        </authorList>
    </citation>
    <scope>NUCLEOTIDE SEQUENCE</scope>
    <source>
        <strain evidence="3">Con5</strain>
    </source>
</reference>
<dbReference type="InterPro" id="IPR036397">
    <property type="entry name" value="RNaseH_sf"/>
</dbReference>
<geneLocation type="plasmid" evidence="5 6">
    <name>p5</name>
</geneLocation>
<dbReference type="PANTHER" id="PTHR46889:SF7">
    <property type="entry name" value="TRANSPOSASE FOR INSERTION SEQUENCE ELEMENT IS904"/>
    <property type="match status" value="1"/>
</dbReference>
<dbReference type="Pfam" id="PF13333">
    <property type="entry name" value="rve_2"/>
    <property type="match status" value="1"/>
</dbReference>
<dbReference type="PROSITE" id="PS50994">
    <property type="entry name" value="INTEGRASE"/>
    <property type="match status" value="1"/>
</dbReference>
<accession>A0A975P562</accession>
<dbReference type="NCBIfam" id="NF033516">
    <property type="entry name" value="transpos_IS3"/>
    <property type="match status" value="1"/>
</dbReference>
<keyword evidence="4" id="KW-0614">Plasmid</keyword>
<feature type="compositionally biased region" description="Basic and acidic residues" evidence="1">
    <location>
        <begin position="1"/>
        <end position="14"/>
    </location>
</feature>
<dbReference type="Proteomes" id="UP000679352">
    <property type="component" value="Plasmid p5"/>
</dbReference>
<reference evidence="4" key="2">
    <citation type="submission" date="2021-06" db="EMBL/GenBank/DDBJ databases">
        <authorList>
            <person name="Lee C.-S."/>
            <person name="Jin L."/>
        </authorList>
    </citation>
    <scope>NUCLEOTIDE SEQUENCE</scope>
    <source>
        <strain evidence="4">Con5</strain>
        <plasmid evidence="4">p3</plasmid>
        <plasmid evidence="5">p5</plasmid>
    </source>
</reference>
<dbReference type="GO" id="GO:0003676">
    <property type="term" value="F:nucleic acid binding"/>
    <property type="evidence" value="ECO:0007669"/>
    <property type="project" value="InterPro"/>
</dbReference>
<dbReference type="EMBL" id="CP076366">
    <property type="protein sequence ID" value="QWK93175.1"/>
    <property type="molecule type" value="Genomic_DNA"/>
</dbReference>
<feature type="compositionally biased region" description="Basic and acidic residues" evidence="1">
    <location>
        <begin position="49"/>
        <end position="64"/>
    </location>
</feature>
<evidence type="ECO:0000313" key="6">
    <source>
        <dbReference type="Proteomes" id="UP000679352"/>
    </source>
</evidence>
<feature type="domain" description="Integrase catalytic" evidence="2">
    <location>
        <begin position="173"/>
        <end position="336"/>
    </location>
</feature>
<geneLocation type="plasmid" evidence="4 6">
    <name>p3</name>
</geneLocation>